<keyword evidence="2" id="KW-1185">Reference proteome</keyword>
<evidence type="ECO:0000313" key="1">
    <source>
        <dbReference type="EMBL" id="CAK9231249.1"/>
    </source>
</evidence>
<protein>
    <submittedName>
        <fullName evidence="1">Uncharacterized protein</fullName>
    </submittedName>
</protein>
<dbReference type="Proteomes" id="UP001497512">
    <property type="component" value="Chromosome 7"/>
</dbReference>
<accession>A0ABP0UW28</accession>
<gene>
    <name evidence="1" type="ORF">CSSPTR1EN2_LOCUS20428</name>
</gene>
<sequence>MTQVHLTSLMLASLDQQRLSFESKSLAQMQLSSHVEEADQGYRKRVYTQSSWSESVYVRYCVCIQAENYAGSEGEQMQRSQ</sequence>
<name>A0ABP0UW28_9BRYO</name>
<proteinExistence type="predicted"/>
<organism evidence="1 2">
    <name type="scientific">Sphagnum troendelagicum</name>
    <dbReference type="NCBI Taxonomy" id="128251"/>
    <lineage>
        <taxon>Eukaryota</taxon>
        <taxon>Viridiplantae</taxon>
        <taxon>Streptophyta</taxon>
        <taxon>Embryophyta</taxon>
        <taxon>Bryophyta</taxon>
        <taxon>Sphagnophytina</taxon>
        <taxon>Sphagnopsida</taxon>
        <taxon>Sphagnales</taxon>
        <taxon>Sphagnaceae</taxon>
        <taxon>Sphagnum</taxon>
    </lineage>
</organism>
<reference evidence="1" key="1">
    <citation type="submission" date="2024-02" db="EMBL/GenBank/DDBJ databases">
        <authorList>
            <consortium name="ELIXIR-Norway"/>
            <consortium name="Elixir Norway"/>
        </authorList>
    </citation>
    <scope>NUCLEOTIDE SEQUENCE</scope>
</reference>
<dbReference type="EMBL" id="OZ019899">
    <property type="protein sequence ID" value="CAK9231249.1"/>
    <property type="molecule type" value="Genomic_DNA"/>
</dbReference>
<evidence type="ECO:0000313" key="2">
    <source>
        <dbReference type="Proteomes" id="UP001497512"/>
    </source>
</evidence>